<dbReference type="EC" id="3.2.1.39" evidence="5"/>
<dbReference type="PROSITE" id="PS00448">
    <property type="entry name" value="CLOS_CELLULOSOME_RPT"/>
    <property type="match status" value="1"/>
</dbReference>
<dbReference type="SUPFAM" id="SSF49464">
    <property type="entry name" value="Carboxypeptidase regulatory domain-like"/>
    <property type="match status" value="1"/>
</dbReference>
<dbReference type="GO" id="GO:0000272">
    <property type="term" value="P:polysaccharide catabolic process"/>
    <property type="evidence" value="ECO:0007669"/>
    <property type="project" value="InterPro"/>
</dbReference>
<dbReference type="SUPFAM" id="SSF63446">
    <property type="entry name" value="Type I dockerin domain"/>
    <property type="match status" value="1"/>
</dbReference>
<dbReference type="STRING" id="398512.Bccel_4501"/>
<keyword evidence="2 5" id="KW-0378">Hydrolase</keyword>
<dbReference type="InterPro" id="IPR016134">
    <property type="entry name" value="Dockerin_dom"/>
</dbReference>
<dbReference type="PROSITE" id="PS51762">
    <property type="entry name" value="GH16_2"/>
    <property type="match status" value="1"/>
</dbReference>
<comment type="caution">
    <text evidence="5">The sequence shown here is derived from an EMBL/GenBank/DDBJ whole genome shotgun (WGS) entry which is preliminary data.</text>
</comment>
<protein>
    <submittedName>
        <fullName evidence="5">Glucan endo-1,3-beta-D-glucosidase</fullName>
        <ecNumber evidence="5">3.2.1.39</ecNumber>
    </submittedName>
</protein>
<sequence length="1274" mass="138832">MFTKRSISQLGVIAMFITIFITLLSLPISAGAADDGSKIIVQGYITPDLISSNVNVKSGFKVLVTGTTVSQLTDANGFFKFEIKKKDGTIDLEISKAGYLTRAVQKLAGNIDCILSTIDKPVLMYAGDVPKQGVQDSMINIIDAMVLASAFNATSSDLRYSPFADFNLDESIDMWDVIILAKHFSATTAEYPAIIPVTAKSPTPTNTTVPTPTPTNITSLAPYTLVWSDDFDGDSINSDNWSAADTNVVYNNELEAYKTANAYVHDGSLVLEAKKETYLGKNYTSGKVVTKGKHAWTYGRFEIKAKMPESQGIWPAIWMLPEDDNLYGGWPQGGEIDILELLGHQPNKIYGTVHYGNPHASGQGEYTLNSGKFSDSYHIYAFEWDPGEMRWYIDGTLFHTEKSWYTRDINEADSITYPAPFNRDFHLILNLAVGGDWPGNPDETTVFPSKMFVDYVKVYERKDGVYPPAGERPEINNTIARQPLPDGNYIYNGSFDQQNNDVAGMRNVGSNIDITMTSYWTFSHVDANNGVAEASNDNGAIKLDISTPGNNTYSVQVYQKPINVEKSDTYRVTFDAWASLDRNMSVKVGSEADCGWANYSGDQTIALTTSSKEYTFDFKMTGDTNPAARLEFNVGAAGVNTVHIDNVKMIKLPRDPNASREPLSNGNLIYNGSFDQGSKCMGFWNFKTSGSAVATGSVSDNIFDRYFQAAITNGGTGADSIVLSQSGLNIEKGKEYTISFFAKAESARTIEADICSIADTPVIYSTEKSFSLTTDMTRYSFKFKMAQNTDARSQLRLKLGGNTSKVFVDNVYVKASSQGIHVEAEDADVHGEITAHGDYVTFGAGSYISKSITVPEAGKYVISYKVSTSDANGWLSVGDENHKETLPDTGGNSSWVNVTNSVNLNKGAQVIKIYGNAVNVDWLELSKDLVVGGSMTAPAADWIYWNTSGENAASTKSVDDGKLKVAIAAVGDNPWSIGVNQSNISLEQGRQYRISFDAKSTISRKIRLSVDKADYSKYFNLDLDITSEMKNYIVDFPMSATDTNCTLTFSIGNVSGATEAHDIYLDNVRMVEVADLYCQSLQSIVAPVTTEDDTTAIITDIITDGTFETGIGAWGSYAGEASDAGAGAITLDATSGKLVADVTKVGDQNYKPQVKRGSLSLIQNKTYTLTFNASSTVGRAVEVTILDPNNNYQYFGGNKFAISNSATDYFLTFTAPATTTTAELQFNLGTIAGYESTSVTSAVSIDDVKLVEATTTDIYNDGSLYNRYLNREDL</sequence>
<dbReference type="RefSeq" id="WP_050753716.1">
    <property type="nucleotide sequence ID" value="NZ_JQKC01000028.1"/>
</dbReference>
<evidence type="ECO:0000313" key="6">
    <source>
        <dbReference type="Proteomes" id="UP000036923"/>
    </source>
</evidence>
<dbReference type="SUPFAM" id="SSF49899">
    <property type="entry name" value="Concanavalin A-like lectins/glucanases"/>
    <property type="match status" value="1"/>
</dbReference>
<dbReference type="CDD" id="cd08023">
    <property type="entry name" value="GH16_laminarinase_like"/>
    <property type="match status" value="1"/>
</dbReference>
<dbReference type="InterPro" id="IPR008969">
    <property type="entry name" value="CarboxyPept-like_regulatory"/>
</dbReference>
<evidence type="ECO:0000259" key="3">
    <source>
        <dbReference type="PROSITE" id="PS51762"/>
    </source>
</evidence>
<dbReference type="OrthoDB" id="9809583at2"/>
<dbReference type="eggNOG" id="COG2273">
    <property type="taxonomic scope" value="Bacteria"/>
</dbReference>
<dbReference type="GO" id="GO:0042973">
    <property type="term" value="F:glucan endo-1,3-beta-D-glucosidase activity"/>
    <property type="evidence" value="ECO:0007669"/>
    <property type="project" value="UniProtKB-EC"/>
</dbReference>
<dbReference type="Pfam" id="PF02018">
    <property type="entry name" value="CBM_4_9"/>
    <property type="match status" value="4"/>
</dbReference>
<dbReference type="EMBL" id="LGTC01000001">
    <property type="protein sequence ID" value="KNY29227.1"/>
    <property type="molecule type" value="Genomic_DNA"/>
</dbReference>
<dbReference type="InterPro" id="IPR008979">
    <property type="entry name" value="Galactose-bd-like_sf"/>
</dbReference>
<evidence type="ECO:0000256" key="2">
    <source>
        <dbReference type="ARBA" id="ARBA00022801"/>
    </source>
</evidence>
<evidence type="ECO:0000256" key="1">
    <source>
        <dbReference type="ARBA" id="ARBA00006865"/>
    </source>
</evidence>
<dbReference type="InterPro" id="IPR003305">
    <property type="entry name" value="CenC_carb-bd"/>
</dbReference>
<proteinExistence type="inferred from homology"/>
<name>A0A0L6JUZ8_9FIRM</name>
<accession>A0A0L6JUZ8</accession>
<dbReference type="PATRIC" id="fig|398512.5.peg.4715"/>
<evidence type="ECO:0000259" key="4">
    <source>
        <dbReference type="PROSITE" id="PS51766"/>
    </source>
</evidence>
<dbReference type="SUPFAM" id="SSF49785">
    <property type="entry name" value="Galactose-binding domain-like"/>
    <property type="match status" value="5"/>
</dbReference>
<dbReference type="PANTHER" id="PTHR10963">
    <property type="entry name" value="GLYCOSYL HYDROLASE-RELATED"/>
    <property type="match status" value="1"/>
</dbReference>
<dbReference type="PANTHER" id="PTHR10963:SF55">
    <property type="entry name" value="GLYCOSIDE HYDROLASE FAMILY 16 PROTEIN"/>
    <property type="match status" value="1"/>
</dbReference>
<keyword evidence="6" id="KW-1185">Reference proteome</keyword>
<dbReference type="InterPro" id="IPR050546">
    <property type="entry name" value="Glycosyl_Hydrlase_16"/>
</dbReference>
<feature type="domain" description="GH16" evidence="3">
    <location>
        <begin position="204"/>
        <end position="464"/>
    </location>
</feature>
<keyword evidence="5" id="KW-0326">Glycosidase</keyword>
<dbReference type="PROSITE" id="PS51766">
    <property type="entry name" value="DOCKERIN"/>
    <property type="match status" value="1"/>
</dbReference>
<reference evidence="6" key="1">
    <citation type="submission" date="2015-07" db="EMBL/GenBank/DDBJ databases">
        <title>Near-Complete Genome Sequence of the Cellulolytic Bacterium Bacteroides (Pseudobacteroides) cellulosolvens ATCC 35603.</title>
        <authorList>
            <person name="Dassa B."/>
            <person name="Utturkar S.M."/>
            <person name="Klingeman D.M."/>
            <person name="Hurt R.A."/>
            <person name="Keller M."/>
            <person name="Xu J."/>
            <person name="Reddy Y.H.K."/>
            <person name="Borovok I."/>
            <person name="Grinberg I.R."/>
            <person name="Lamed R."/>
            <person name="Zhivin O."/>
            <person name="Bayer E.A."/>
            <person name="Brown S.D."/>
        </authorList>
    </citation>
    <scope>NUCLEOTIDE SEQUENCE [LARGE SCALE GENOMIC DNA]</scope>
    <source>
        <strain evidence="6">DSM 2933</strain>
    </source>
</reference>
<organism evidence="5 6">
    <name type="scientific">Pseudobacteroides cellulosolvens ATCC 35603 = DSM 2933</name>
    <dbReference type="NCBI Taxonomy" id="398512"/>
    <lineage>
        <taxon>Bacteria</taxon>
        <taxon>Bacillati</taxon>
        <taxon>Bacillota</taxon>
        <taxon>Clostridia</taxon>
        <taxon>Eubacteriales</taxon>
        <taxon>Oscillospiraceae</taxon>
        <taxon>Pseudobacteroides</taxon>
    </lineage>
</organism>
<dbReference type="AlphaFoldDB" id="A0A0L6JUZ8"/>
<feature type="domain" description="Dockerin" evidence="4">
    <location>
        <begin position="122"/>
        <end position="193"/>
    </location>
</feature>
<gene>
    <name evidence="5" type="ORF">Bccel_4501</name>
</gene>
<dbReference type="Gene3D" id="2.60.40.4130">
    <property type="match status" value="1"/>
</dbReference>
<dbReference type="Pfam" id="PF00722">
    <property type="entry name" value="Glyco_hydro_16"/>
    <property type="match status" value="1"/>
</dbReference>
<dbReference type="InterPro" id="IPR000757">
    <property type="entry name" value="Beta-glucanase-like"/>
</dbReference>
<dbReference type="InterPro" id="IPR013320">
    <property type="entry name" value="ConA-like_dom_sf"/>
</dbReference>
<dbReference type="InterPro" id="IPR002105">
    <property type="entry name" value="Dockerin_1_rpt"/>
</dbReference>
<comment type="similarity">
    <text evidence="1">Belongs to the glycosyl hydrolase 16 family.</text>
</comment>
<dbReference type="InterPro" id="IPR036439">
    <property type="entry name" value="Dockerin_dom_sf"/>
</dbReference>
<dbReference type="Proteomes" id="UP000036923">
    <property type="component" value="Unassembled WGS sequence"/>
</dbReference>
<dbReference type="Gene3D" id="2.60.120.260">
    <property type="entry name" value="Galactose-binding domain-like"/>
    <property type="match status" value="5"/>
</dbReference>
<evidence type="ECO:0000313" key="5">
    <source>
        <dbReference type="EMBL" id="KNY29227.1"/>
    </source>
</evidence>
<dbReference type="Gene3D" id="2.60.120.200">
    <property type="match status" value="1"/>
</dbReference>